<evidence type="ECO:0000256" key="7">
    <source>
        <dbReference type="SAM" id="Phobius"/>
    </source>
</evidence>
<evidence type="ECO:0000256" key="6">
    <source>
        <dbReference type="ARBA" id="ARBA00023136"/>
    </source>
</evidence>
<feature type="transmembrane region" description="Helical" evidence="7">
    <location>
        <begin position="95"/>
        <end position="114"/>
    </location>
</feature>
<dbReference type="Gene3D" id="1.20.1250.20">
    <property type="entry name" value="MFS general substrate transporter like domains"/>
    <property type="match status" value="1"/>
</dbReference>
<keyword evidence="2" id="KW-0813">Transport</keyword>
<dbReference type="Proteomes" id="UP000625079">
    <property type="component" value="Unassembled WGS sequence"/>
</dbReference>
<dbReference type="AlphaFoldDB" id="A0A410VBI5"/>
<reference evidence="9" key="3">
    <citation type="submission" date="2022-12" db="EMBL/GenBank/DDBJ databases">
        <authorList>
            <person name="Sun Q."/>
            <person name="Zhou Y."/>
        </authorList>
    </citation>
    <scope>NUCLEOTIDE SEQUENCE</scope>
    <source>
        <strain evidence="9">CGMCC 1.15034</strain>
    </source>
</reference>
<dbReference type="RefSeq" id="WP_128967733.1">
    <property type="nucleotide sequence ID" value="NZ_BMHC01000008.1"/>
</dbReference>
<dbReference type="PANTHER" id="PTHR23501:SF174">
    <property type="entry name" value="MULTIDRUG EXPORT PROTEIN EMRB-RELATED"/>
    <property type="match status" value="1"/>
</dbReference>
<dbReference type="OrthoDB" id="9812221at2"/>
<feature type="transmembrane region" description="Helical" evidence="7">
    <location>
        <begin position="254"/>
        <end position="271"/>
    </location>
</feature>
<feature type="transmembrane region" description="Helical" evidence="7">
    <location>
        <begin position="357"/>
        <end position="374"/>
    </location>
</feature>
<dbReference type="NCBIfam" id="TIGR00711">
    <property type="entry name" value="efflux_EmrB"/>
    <property type="match status" value="1"/>
</dbReference>
<dbReference type="InterPro" id="IPR036259">
    <property type="entry name" value="MFS_trans_sf"/>
</dbReference>
<evidence type="ECO:0000256" key="2">
    <source>
        <dbReference type="ARBA" id="ARBA00022448"/>
    </source>
</evidence>
<dbReference type="PROSITE" id="PS50850">
    <property type="entry name" value="MFS"/>
    <property type="match status" value="1"/>
</dbReference>
<feature type="transmembrane region" description="Helical" evidence="7">
    <location>
        <begin position="154"/>
        <end position="175"/>
    </location>
</feature>
<organism evidence="9 12">
    <name type="scientific">Bradyrhizobium guangdongense</name>
    <dbReference type="NCBI Taxonomy" id="1325090"/>
    <lineage>
        <taxon>Bacteria</taxon>
        <taxon>Pseudomonadati</taxon>
        <taxon>Pseudomonadota</taxon>
        <taxon>Alphaproteobacteria</taxon>
        <taxon>Hyphomicrobiales</taxon>
        <taxon>Nitrobacteraceae</taxon>
        <taxon>Bradyrhizobium</taxon>
    </lineage>
</organism>
<feature type="transmembrane region" description="Helical" evidence="7">
    <location>
        <begin position="380"/>
        <end position="401"/>
    </location>
</feature>
<keyword evidence="3" id="KW-1003">Cell membrane</keyword>
<keyword evidence="4 7" id="KW-0812">Transmembrane</keyword>
<feature type="transmembrane region" description="Helical" evidence="7">
    <location>
        <begin position="325"/>
        <end position="345"/>
    </location>
</feature>
<proteinExistence type="predicted"/>
<keyword evidence="6 7" id="KW-0472">Membrane</keyword>
<accession>A0A410VBI5</accession>
<dbReference type="EMBL" id="BMHC01000008">
    <property type="protein sequence ID" value="GGI26697.1"/>
    <property type="molecule type" value="Genomic_DNA"/>
</dbReference>
<dbReference type="InterPro" id="IPR020846">
    <property type="entry name" value="MFS_dom"/>
</dbReference>
<evidence type="ECO:0000313" key="10">
    <source>
        <dbReference type="EMBL" id="QOZ62144.1"/>
    </source>
</evidence>
<dbReference type="Pfam" id="PF07690">
    <property type="entry name" value="MFS_1"/>
    <property type="match status" value="1"/>
</dbReference>
<feature type="transmembrane region" description="Helical" evidence="7">
    <location>
        <begin position="181"/>
        <end position="203"/>
    </location>
</feature>
<gene>
    <name evidence="9" type="ORF">GCM10010987_40690</name>
    <name evidence="10" type="ORF">XH86_27985</name>
</gene>
<evidence type="ECO:0000256" key="4">
    <source>
        <dbReference type="ARBA" id="ARBA00022692"/>
    </source>
</evidence>
<feature type="domain" description="Major facilitator superfamily (MFS) profile" evidence="8">
    <location>
        <begin position="29"/>
        <end position="532"/>
    </location>
</feature>
<evidence type="ECO:0000259" key="8">
    <source>
        <dbReference type="PROSITE" id="PS50850"/>
    </source>
</evidence>
<dbReference type="InterPro" id="IPR011701">
    <property type="entry name" value="MFS"/>
</dbReference>
<dbReference type="EMBL" id="CP030057">
    <property type="protein sequence ID" value="QOZ62144.1"/>
    <property type="molecule type" value="Genomic_DNA"/>
</dbReference>
<feature type="transmembrane region" description="Helical" evidence="7">
    <location>
        <begin position="27"/>
        <end position="47"/>
    </location>
</feature>
<feature type="transmembrane region" description="Helical" evidence="7">
    <location>
        <begin position="67"/>
        <end position="88"/>
    </location>
</feature>
<sequence length="539" mass="57496">MTDATEGGASAGGWSPERSAAGGHNPYLIAFVVSIATFMEVLDTTIANVALRHIAGGLAVGLDESTYVITSYLVANAIVLSISGWLSTVIGRKRFYMMCVAIFSLASLLCGFAWNLQALVLFRILQGLGGGGMATSEQAILADSFPPHKRGQAFAIYGVAVVVAPVIGPTLGGWITDTYSWHWVFLINVPMGLLSLFLVGTLVKEPSGAEEEREELLSKGLRVDYVGFALVAIGLGSLEFVLDEGQRNDWFGSNMIIVFAVLSAVSLLALIPWELTREDPIVDLRLLGRRQFAACFLVMLATGAVLISTTQLLPQLLQTELNYTAMLAGLALSPGGVATLILMPVVGRLVGSVQPKYLIMFGAAIVALSMWHLTGINGDITYGYAALSRIFLALGLPFLFLPVTTASYDGVPGDKTNQASALINVARNIGGSMGVALAQTVLAQRQQFHQSRLIEHAAPSDLGYQQTIDAMTRYFQAQGSNASDAASQAVAWVGRTLQQQVDYLAYIDVFWTLAIIAVLMIPTAAVLRPIDLGAPARGH</sequence>
<protein>
    <submittedName>
        <fullName evidence="9">EmrB/QacA family drug resistance transporter</fullName>
    </submittedName>
</protein>
<dbReference type="Proteomes" id="UP000593880">
    <property type="component" value="Chromosome"/>
</dbReference>
<evidence type="ECO:0000313" key="9">
    <source>
        <dbReference type="EMBL" id="GGI26697.1"/>
    </source>
</evidence>
<dbReference type="GO" id="GO:0005886">
    <property type="term" value="C:plasma membrane"/>
    <property type="evidence" value="ECO:0007669"/>
    <property type="project" value="UniProtKB-SubCell"/>
</dbReference>
<comment type="subcellular location">
    <subcellularLocation>
        <location evidence="1">Cell membrane</location>
        <topology evidence="1">Multi-pass membrane protein</topology>
    </subcellularLocation>
</comment>
<keyword evidence="11" id="KW-1185">Reference proteome</keyword>
<dbReference type="PRINTS" id="PR01036">
    <property type="entry name" value="TCRTETB"/>
</dbReference>
<evidence type="ECO:0000256" key="3">
    <source>
        <dbReference type="ARBA" id="ARBA00022475"/>
    </source>
</evidence>
<feature type="transmembrane region" description="Helical" evidence="7">
    <location>
        <begin position="292"/>
        <end position="313"/>
    </location>
</feature>
<dbReference type="InterPro" id="IPR004638">
    <property type="entry name" value="EmrB-like"/>
</dbReference>
<evidence type="ECO:0000313" key="11">
    <source>
        <dbReference type="Proteomes" id="UP000593880"/>
    </source>
</evidence>
<evidence type="ECO:0000313" key="12">
    <source>
        <dbReference type="Proteomes" id="UP000625079"/>
    </source>
</evidence>
<name>A0A410VBI5_9BRAD</name>
<reference evidence="9" key="1">
    <citation type="journal article" date="2014" name="Int. J. Syst. Evol. Microbiol.">
        <title>Complete genome sequence of Corynebacterium casei LMG S-19264T (=DSM 44701T), isolated from a smear-ripened cheese.</title>
        <authorList>
            <consortium name="US DOE Joint Genome Institute (JGI-PGF)"/>
            <person name="Walter F."/>
            <person name="Albersmeier A."/>
            <person name="Kalinowski J."/>
            <person name="Ruckert C."/>
        </authorList>
    </citation>
    <scope>NUCLEOTIDE SEQUENCE</scope>
    <source>
        <strain evidence="9">CGMCC 1.15034</strain>
    </source>
</reference>
<keyword evidence="5 7" id="KW-1133">Transmembrane helix</keyword>
<dbReference type="Gene3D" id="1.20.1720.10">
    <property type="entry name" value="Multidrug resistance protein D"/>
    <property type="match status" value="1"/>
</dbReference>
<dbReference type="CDD" id="cd17503">
    <property type="entry name" value="MFS_LmrB_MDR_like"/>
    <property type="match status" value="1"/>
</dbReference>
<dbReference type="PANTHER" id="PTHR23501">
    <property type="entry name" value="MAJOR FACILITATOR SUPERFAMILY"/>
    <property type="match status" value="1"/>
</dbReference>
<evidence type="ECO:0000256" key="5">
    <source>
        <dbReference type="ARBA" id="ARBA00022989"/>
    </source>
</evidence>
<feature type="transmembrane region" description="Helical" evidence="7">
    <location>
        <begin position="503"/>
        <end position="527"/>
    </location>
</feature>
<dbReference type="GO" id="GO:0022857">
    <property type="term" value="F:transmembrane transporter activity"/>
    <property type="evidence" value="ECO:0007669"/>
    <property type="project" value="InterPro"/>
</dbReference>
<dbReference type="SUPFAM" id="SSF103473">
    <property type="entry name" value="MFS general substrate transporter"/>
    <property type="match status" value="1"/>
</dbReference>
<evidence type="ECO:0000256" key="1">
    <source>
        <dbReference type="ARBA" id="ARBA00004651"/>
    </source>
</evidence>
<reference evidence="10 11" key="2">
    <citation type="submission" date="2018-06" db="EMBL/GenBank/DDBJ databases">
        <title>Comparative genomics of rhizobia nodulating Arachis hypogaea in China.</title>
        <authorList>
            <person name="Li Y."/>
        </authorList>
    </citation>
    <scope>NUCLEOTIDE SEQUENCE [LARGE SCALE GENOMIC DNA]</scope>
    <source>
        <strain evidence="10 11">CCBAU 51658</strain>
    </source>
</reference>